<dbReference type="SUPFAM" id="SSF49373">
    <property type="entry name" value="Invasin/intimin cell-adhesion fragments"/>
    <property type="match status" value="1"/>
</dbReference>
<protein>
    <recommendedName>
        <fullName evidence="1">YtkA-like domain-containing protein</fullName>
    </recommendedName>
</protein>
<feature type="domain" description="YtkA-like" evidence="1">
    <location>
        <begin position="40"/>
        <end position="119"/>
    </location>
</feature>
<dbReference type="STRING" id="765420.OSCT_1429"/>
<keyword evidence="3" id="KW-1185">Reference proteome</keyword>
<dbReference type="AlphaFoldDB" id="E1IDM8"/>
<dbReference type="PROSITE" id="PS51257">
    <property type="entry name" value="PROKAR_LIPOPROTEIN"/>
    <property type="match status" value="1"/>
</dbReference>
<evidence type="ECO:0000313" key="2">
    <source>
        <dbReference type="EMBL" id="EFO80736.1"/>
    </source>
</evidence>
<comment type="caution">
    <text evidence="2">The sequence shown here is derived from an EMBL/GenBank/DDBJ whole genome shotgun (WGS) entry which is preliminary data.</text>
</comment>
<dbReference type="EMBL" id="ADVR01000042">
    <property type="protein sequence ID" value="EFO80736.1"/>
    <property type="molecule type" value="Genomic_DNA"/>
</dbReference>
<organism evidence="2 3">
    <name type="scientific">Oscillochloris trichoides DG-6</name>
    <dbReference type="NCBI Taxonomy" id="765420"/>
    <lineage>
        <taxon>Bacteria</taxon>
        <taxon>Bacillati</taxon>
        <taxon>Chloroflexota</taxon>
        <taxon>Chloroflexia</taxon>
        <taxon>Chloroflexales</taxon>
        <taxon>Chloroflexineae</taxon>
        <taxon>Oscillochloridaceae</taxon>
        <taxon>Oscillochloris</taxon>
    </lineage>
</organism>
<reference evidence="2 3" key="1">
    <citation type="journal article" date="2011" name="J. Bacteriol.">
        <title>Draft genome sequence of the anoxygenic filamentous phototrophic bacterium Oscillochloris trichoides subsp. DG-6.</title>
        <authorList>
            <person name="Kuznetsov B.B."/>
            <person name="Ivanovsky R.N."/>
            <person name="Keppen O.I."/>
            <person name="Sukhacheva M.V."/>
            <person name="Bumazhkin B.K."/>
            <person name="Patutina E.O."/>
            <person name="Beletsky A.V."/>
            <person name="Mardanov A.V."/>
            <person name="Baslerov R.V."/>
            <person name="Panteleeva A.N."/>
            <person name="Kolganova T.V."/>
            <person name="Ravin N.V."/>
            <person name="Skryabin K.G."/>
        </authorList>
    </citation>
    <scope>NUCLEOTIDE SEQUENCE [LARGE SCALE GENOMIC DNA]</scope>
    <source>
        <strain evidence="2 3">DG-6</strain>
    </source>
</reference>
<accession>E1IDM8</accession>
<dbReference type="Pfam" id="PF13115">
    <property type="entry name" value="YtkA"/>
    <property type="match status" value="1"/>
</dbReference>
<evidence type="ECO:0000259" key="1">
    <source>
        <dbReference type="Pfam" id="PF13115"/>
    </source>
</evidence>
<sequence length="139" mass="15187">MQLWLARFGLVWLCMLGLVGCGGVALPPLPADMVRDQRISEGITFTFDHTNNPRINYAQQLRLTLRDANGQPVEAKSVYFDLGMDMICLSGSKPVAEPLGQGSYEVTTVYVMAGNWRIIAVADVGDREVAAIFPLVVGE</sequence>
<evidence type="ECO:0000313" key="3">
    <source>
        <dbReference type="Proteomes" id="UP000054010"/>
    </source>
</evidence>
<dbReference type="HOGENOM" id="CLU_153190_0_0_0"/>
<dbReference type="InterPro" id="IPR032693">
    <property type="entry name" value="YtkA-like_dom"/>
</dbReference>
<gene>
    <name evidence="2" type="ORF">OSCT_1429</name>
</gene>
<dbReference type="Proteomes" id="UP000054010">
    <property type="component" value="Unassembled WGS sequence"/>
</dbReference>
<proteinExistence type="predicted"/>
<dbReference type="InterPro" id="IPR008964">
    <property type="entry name" value="Invasin/intimin_cell_adhesion"/>
</dbReference>
<dbReference type="OrthoDB" id="161951at2"/>
<name>E1IDM8_9CHLR</name>